<dbReference type="PANTHER" id="PTHR43701:SF2">
    <property type="entry name" value="MEMBRANE TRANSPORTER PROTEIN YJNA-RELATED"/>
    <property type="match status" value="1"/>
</dbReference>
<proteinExistence type="inferred from homology"/>
<feature type="transmembrane region" description="Helical" evidence="6">
    <location>
        <begin position="30"/>
        <end position="50"/>
    </location>
</feature>
<keyword evidence="6" id="KW-1003">Cell membrane</keyword>
<dbReference type="PANTHER" id="PTHR43701">
    <property type="entry name" value="MEMBRANE TRANSPORTER PROTEIN MJ0441-RELATED"/>
    <property type="match status" value="1"/>
</dbReference>
<evidence type="ECO:0000256" key="3">
    <source>
        <dbReference type="ARBA" id="ARBA00022692"/>
    </source>
</evidence>
<evidence type="ECO:0000256" key="6">
    <source>
        <dbReference type="RuleBase" id="RU363041"/>
    </source>
</evidence>
<keyword evidence="8" id="KW-1185">Reference proteome</keyword>
<evidence type="ECO:0000256" key="2">
    <source>
        <dbReference type="ARBA" id="ARBA00009142"/>
    </source>
</evidence>
<keyword evidence="3 6" id="KW-0812">Transmembrane</keyword>
<dbReference type="EMBL" id="ASHL01000002">
    <property type="protein sequence ID" value="EPD13479.1"/>
    <property type="molecule type" value="Genomic_DNA"/>
</dbReference>
<feature type="transmembrane region" description="Helical" evidence="6">
    <location>
        <begin position="71"/>
        <end position="90"/>
    </location>
</feature>
<protein>
    <recommendedName>
        <fullName evidence="6">Probable membrane transporter protein</fullName>
    </recommendedName>
</protein>
<evidence type="ECO:0000313" key="8">
    <source>
        <dbReference type="Proteomes" id="UP000015462"/>
    </source>
</evidence>
<feature type="transmembrane region" description="Helical" evidence="6">
    <location>
        <begin position="102"/>
        <end position="121"/>
    </location>
</feature>
<evidence type="ECO:0000256" key="1">
    <source>
        <dbReference type="ARBA" id="ARBA00004141"/>
    </source>
</evidence>
<dbReference type="GO" id="GO:0005886">
    <property type="term" value="C:plasma membrane"/>
    <property type="evidence" value="ECO:0007669"/>
    <property type="project" value="UniProtKB-SubCell"/>
</dbReference>
<comment type="caution">
    <text evidence="7">The sequence shown here is derived from an EMBL/GenBank/DDBJ whole genome shotgun (WGS) entry which is preliminary data.</text>
</comment>
<evidence type="ECO:0000256" key="5">
    <source>
        <dbReference type="ARBA" id="ARBA00023136"/>
    </source>
</evidence>
<dbReference type="Pfam" id="PF01925">
    <property type="entry name" value="TauE"/>
    <property type="match status" value="1"/>
</dbReference>
<accession>A0AB33Z322</accession>
<dbReference type="AlphaFoldDB" id="A0AB33Z322"/>
<dbReference type="RefSeq" id="WP_015006492.1">
    <property type="nucleotide sequence ID" value="NZ_FQZJ01000001.1"/>
</dbReference>
<dbReference type="InterPro" id="IPR051598">
    <property type="entry name" value="TSUP/Inactive_protease-like"/>
</dbReference>
<organism evidence="7 8">
    <name type="scientific">Cycloclasticus pugetii</name>
    <dbReference type="NCBI Taxonomy" id="34068"/>
    <lineage>
        <taxon>Bacteria</taxon>
        <taxon>Pseudomonadati</taxon>
        <taxon>Pseudomonadota</taxon>
        <taxon>Gammaproteobacteria</taxon>
        <taxon>Thiotrichales</taxon>
        <taxon>Piscirickettsiaceae</taxon>
        <taxon>Cycloclasticus</taxon>
    </lineage>
</organism>
<comment type="subcellular location">
    <subcellularLocation>
        <location evidence="6">Cell membrane</location>
        <topology evidence="6">Multi-pass membrane protein</topology>
    </subcellularLocation>
    <subcellularLocation>
        <location evidence="1">Membrane</location>
        <topology evidence="1">Multi-pass membrane protein</topology>
    </subcellularLocation>
</comment>
<feature type="transmembrane region" description="Helical" evidence="6">
    <location>
        <begin position="5"/>
        <end position="24"/>
    </location>
</feature>
<keyword evidence="5 6" id="KW-0472">Membrane</keyword>
<comment type="similarity">
    <text evidence="2 6">Belongs to the 4-toluene sulfonate uptake permease (TSUP) (TC 2.A.102) family.</text>
</comment>
<feature type="transmembrane region" description="Helical" evidence="6">
    <location>
        <begin position="207"/>
        <end position="228"/>
    </location>
</feature>
<dbReference type="InterPro" id="IPR002781">
    <property type="entry name" value="TM_pro_TauE-like"/>
</dbReference>
<evidence type="ECO:0000256" key="4">
    <source>
        <dbReference type="ARBA" id="ARBA00022989"/>
    </source>
</evidence>
<feature type="transmembrane region" description="Helical" evidence="6">
    <location>
        <begin position="142"/>
        <end position="172"/>
    </location>
</feature>
<name>A0AB33Z322_9GAMM</name>
<keyword evidence="4 6" id="KW-1133">Transmembrane helix</keyword>
<reference evidence="7 8" key="1">
    <citation type="journal article" date="2013" name="Genome Announc.">
        <title>Genome Sequence of the Pyrene- and Fluoranthene-Degrading Bacterium Cycloclasticus sp. Strain PY97M.</title>
        <authorList>
            <person name="Cui Z."/>
            <person name="Xu G."/>
            <person name="Li Q."/>
            <person name="Gao W."/>
            <person name="Zheng L."/>
        </authorList>
    </citation>
    <scope>NUCLEOTIDE SEQUENCE [LARGE SCALE GENOMIC DNA]</scope>
    <source>
        <strain evidence="7 8">PY97M</strain>
    </source>
</reference>
<gene>
    <name evidence="7" type="ORF">L196_03061</name>
</gene>
<dbReference type="Proteomes" id="UP000015462">
    <property type="component" value="Unassembled WGS sequence"/>
</dbReference>
<sequence length="253" mass="26776">MDYLYILAGAAVGFVIGLTGVGGGSLMTPLLVLGFNVQPAIAVGTDLLYAAITKASGVWSHQKLKNIDWMIVKNLCLGSIPGSISCIYIIQYFNLSAEAFESIISISLGIMLILTSAVIVFKDNIARHFKKPADYTPSPFIIICLGLVLGILVTLSSVGAGAIGGALLLLLYPRLRTRTIVGTDIAHAVPLTAVAGLGHFQLGHIDFQLLISLIIGSLPAIYLGTMVGEKLPEKTLKYIVATILLLIGIKFAI</sequence>
<evidence type="ECO:0000313" key="7">
    <source>
        <dbReference type="EMBL" id="EPD13479.1"/>
    </source>
</evidence>